<evidence type="ECO:0000256" key="4">
    <source>
        <dbReference type="ARBA" id="ARBA00022475"/>
    </source>
</evidence>
<keyword evidence="3 8" id="KW-0813">Transport</keyword>
<proteinExistence type="inferred from homology"/>
<feature type="transmembrane region" description="Helical" evidence="8">
    <location>
        <begin position="193"/>
        <end position="215"/>
    </location>
</feature>
<dbReference type="GO" id="GO:0005886">
    <property type="term" value="C:plasma membrane"/>
    <property type="evidence" value="ECO:0007669"/>
    <property type="project" value="UniProtKB-SubCell"/>
</dbReference>
<keyword evidence="8" id="KW-0769">Symport</keyword>
<comment type="similarity">
    <text evidence="2 8">Belongs to the alanine or glycine:cation symporter (AGCS) (TC 2.A.25) family.</text>
</comment>
<keyword evidence="7 8" id="KW-0472">Membrane</keyword>
<dbReference type="PANTHER" id="PTHR30330">
    <property type="entry name" value="AGSS FAMILY TRANSPORTER, SODIUM-ALANINE"/>
    <property type="match status" value="1"/>
</dbReference>
<evidence type="ECO:0000313" key="9">
    <source>
        <dbReference type="EMBL" id="SFW15822.1"/>
    </source>
</evidence>
<keyword evidence="5 8" id="KW-0812">Transmembrane</keyword>
<dbReference type="AlphaFoldDB" id="A0A1K1M1L0"/>
<evidence type="ECO:0000256" key="8">
    <source>
        <dbReference type="RuleBase" id="RU363064"/>
    </source>
</evidence>
<evidence type="ECO:0000313" key="10">
    <source>
        <dbReference type="Proteomes" id="UP000183461"/>
    </source>
</evidence>
<feature type="transmembrane region" description="Helical" evidence="8">
    <location>
        <begin position="129"/>
        <end position="154"/>
    </location>
</feature>
<sequence length="419" mass="45245">MLEKINSLVWGGFLISLLLTTGIIYTLKLRFIQFKMFPYFIKSLKNRRHKGQFRTICMSLGTAMGTGNITGVASAISIGGAGAVFWMWVSAFFGMATVYAENSISAEFTDKNIRGTMAYIEKGLGSKRLAAFFALCCILACLGMGGMVQINALSESVRNCSEIPEFFLSVTLFAIILAIISGGAKRIGSAAQLLLPFATVLYTVLCIVVIAKYSVRLPSVLSQIFSEAFGIRQAAGGISGYTLSKAVSAGIRRGVFSNEAGLGSSPILHSTSESANCGVIQGMSSMLEVFIDTMLCCTLTAAVILCASDDNTVRTAFFRVIGSKTDFFLAVIMSVFALCTVIGWYYCGETAFKYLFKSRKTAIFAFVFSLTASLGAIFKAESIWTISDIFNGLMAFPNLLALLLLRKTSDANKSTLLRQ</sequence>
<keyword evidence="4 8" id="KW-1003">Cell membrane</keyword>
<evidence type="ECO:0000256" key="5">
    <source>
        <dbReference type="ARBA" id="ARBA00022692"/>
    </source>
</evidence>
<reference evidence="9 10" key="1">
    <citation type="submission" date="2016-11" db="EMBL/GenBank/DDBJ databases">
        <authorList>
            <person name="Jaros S."/>
            <person name="Januszkiewicz K."/>
            <person name="Wedrychowicz H."/>
        </authorList>
    </citation>
    <scope>NUCLEOTIDE SEQUENCE [LARGE SCALE GENOMIC DNA]</scope>
    <source>
        <strain evidence="9 10">YL228</strain>
    </source>
</reference>
<protein>
    <submittedName>
        <fullName evidence="9">Alanine or glycine:cation symporter, AGCS family</fullName>
    </submittedName>
</protein>
<dbReference type="Gene3D" id="1.20.1740.10">
    <property type="entry name" value="Amino acid/polyamine transporter I"/>
    <property type="match status" value="1"/>
</dbReference>
<dbReference type="Pfam" id="PF01235">
    <property type="entry name" value="Na_Ala_symp"/>
    <property type="match status" value="1"/>
</dbReference>
<dbReference type="Proteomes" id="UP000183461">
    <property type="component" value="Unassembled WGS sequence"/>
</dbReference>
<feature type="transmembrane region" description="Helical" evidence="8">
    <location>
        <begin position="327"/>
        <end position="348"/>
    </location>
</feature>
<dbReference type="GO" id="GO:0005283">
    <property type="term" value="F:amino acid:sodium symporter activity"/>
    <property type="evidence" value="ECO:0007669"/>
    <property type="project" value="InterPro"/>
</dbReference>
<evidence type="ECO:0000256" key="6">
    <source>
        <dbReference type="ARBA" id="ARBA00022989"/>
    </source>
</evidence>
<evidence type="ECO:0000256" key="3">
    <source>
        <dbReference type="ARBA" id="ARBA00022448"/>
    </source>
</evidence>
<feature type="transmembrane region" description="Helical" evidence="8">
    <location>
        <begin position="53"/>
        <end position="79"/>
    </location>
</feature>
<dbReference type="NCBIfam" id="TIGR00835">
    <property type="entry name" value="agcS"/>
    <property type="match status" value="1"/>
</dbReference>
<feature type="transmembrane region" description="Helical" evidence="8">
    <location>
        <begin position="360"/>
        <end position="378"/>
    </location>
</feature>
<gene>
    <name evidence="9" type="ORF">SAMN02910280_0870</name>
</gene>
<dbReference type="EMBL" id="FPIP01000001">
    <property type="protein sequence ID" value="SFW15822.1"/>
    <property type="molecule type" value="Genomic_DNA"/>
</dbReference>
<organism evidence="9 10">
    <name type="scientific">Ruminococcus flavefaciens</name>
    <dbReference type="NCBI Taxonomy" id="1265"/>
    <lineage>
        <taxon>Bacteria</taxon>
        <taxon>Bacillati</taxon>
        <taxon>Bacillota</taxon>
        <taxon>Clostridia</taxon>
        <taxon>Eubacteriales</taxon>
        <taxon>Oscillospiraceae</taxon>
        <taxon>Ruminococcus</taxon>
    </lineage>
</organism>
<dbReference type="RefSeq" id="WP_072299244.1">
    <property type="nucleotide sequence ID" value="NZ_FPIP01000001.1"/>
</dbReference>
<feature type="transmembrane region" description="Helical" evidence="8">
    <location>
        <begin position="12"/>
        <end position="32"/>
    </location>
</feature>
<evidence type="ECO:0000256" key="1">
    <source>
        <dbReference type="ARBA" id="ARBA00004651"/>
    </source>
</evidence>
<feature type="transmembrane region" description="Helical" evidence="8">
    <location>
        <begin position="166"/>
        <end position="184"/>
    </location>
</feature>
<evidence type="ECO:0000256" key="2">
    <source>
        <dbReference type="ARBA" id="ARBA00009261"/>
    </source>
</evidence>
<keyword evidence="6 8" id="KW-1133">Transmembrane helix</keyword>
<feature type="transmembrane region" description="Helical" evidence="8">
    <location>
        <begin position="384"/>
        <end position="405"/>
    </location>
</feature>
<accession>A0A1K1M1L0</accession>
<comment type="subcellular location">
    <subcellularLocation>
        <location evidence="1 8">Cell membrane</location>
        <topology evidence="1 8">Multi-pass membrane protein</topology>
    </subcellularLocation>
</comment>
<evidence type="ECO:0000256" key="7">
    <source>
        <dbReference type="ARBA" id="ARBA00023136"/>
    </source>
</evidence>
<dbReference type="InterPro" id="IPR001463">
    <property type="entry name" value="Na/Ala_symport"/>
</dbReference>
<dbReference type="PROSITE" id="PS00873">
    <property type="entry name" value="NA_ALANINE_SYMP"/>
    <property type="match status" value="1"/>
</dbReference>
<dbReference type="PANTHER" id="PTHR30330:SF3">
    <property type="entry name" value="TRANSCRIPTIONAL REGULATOR, LRP FAMILY"/>
    <property type="match status" value="1"/>
</dbReference>
<name>A0A1K1M1L0_RUMFL</name>
<dbReference type="PRINTS" id="PR00175">
    <property type="entry name" value="NAALASMPORT"/>
</dbReference>